<sequence length="157" mass="18638">MVSDELIDHVQKKLEDKDARLVTKCFTSMEGFLDWELDPSRGRIPAPLADVELELNDMSKKYQEDYDVFVKTFYERLEIKKQGGEFATKESYEKLGSLEFIWEMEESRMFFKDNREKICEEAWNVTDKMEKGLSTPERRVEEYCEKTFSETVAAEER</sequence>
<gene>
    <name evidence="1" type="ORF">BGAL_0051g00150</name>
</gene>
<organism evidence="1 2">
    <name type="scientific">Botrytis galanthina</name>
    <dbReference type="NCBI Taxonomy" id="278940"/>
    <lineage>
        <taxon>Eukaryota</taxon>
        <taxon>Fungi</taxon>
        <taxon>Dikarya</taxon>
        <taxon>Ascomycota</taxon>
        <taxon>Pezizomycotina</taxon>
        <taxon>Leotiomycetes</taxon>
        <taxon>Helotiales</taxon>
        <taxon>Sclerotiniaceae</taxon>
        <taxon>Botrytis</taxon>
    </lineage>
</organism>
<name>A0A4S8R6B9_9HELO</name>
<protein>
    <submittedName>
        <fullName evidence="1">Uncharacterized protein</fullName>
    </submittedName>
</protein>
<evidence type="ECO:0000313" key="1">
    <source>
        <dbReference type="EMBL" id="THV53418.1"/>
    </source>
</evidence>
<dbReference type="Proteomes" id="UP000308671">
    <property type="component" value="Unassembled WGS sequence"/>
</dbReference>
<reference evidence="1 2" key="1">
    <citation type="submission" date="2017-12" db="EMBL/GenBank/DDBJ databases">
        <title>Comparative genomics of Botrytis spp.</title>
        <authorList>
            <person name="Valero-Jimenez C.A."/>
            <person name="Tapia P."/>
            <person name="Veloso J."/>
            <person name="Silva-Moreno E."/>
            <person name="Staats M."/>
            <person name="Valdes J.H."/>
            <person name="Van Kan J.A.L."/>
        </authorList>
    </citation>
    <scope>NUCLEOTIDE SEQUENCE [LARGE SCALE GENOMIC DNA]</scope>
    <source>
        <strain evidence="1 2">MUCL435</strain>
    </source>
</reference>
<accession>A0A4S8R6B9</accession>
<evidence type="ECO:0000313" key="2">
    <source>
        <dbReference type="Proteomes" id="UP000308671"/>
    </source>
</evidence>
<proteinExistence type="predicted"/>
<dbReference type="EMBL" id="PQXL01000051">
    <property type="protein sequence ID" value="THV53418.1"/>
    <property type="molecule type" value="Genomic_DNA"/>
</dbReference>
<dbReference type="OrthoDB" id="3549505at2759"/>
<comment type="caution">
    <text evidence="1">The sequence shown here is derived from an EMBL/GenBank/DDBJ whole genome shotgun (WGS) entry which is preliminary data.</text>
</comment>
<keyword evidence="2" id="KW-1185">Reference proteome</keyword>
<dbReference type="AlphaFoldDB" id="A0A4S8R6B9"/>